<dbReference type="InterPro" id="IPR013952">
    <property type="entry name" value="DUF1776_fun"/>
</dbReference>
<dbReference type="InterPro" id="IPR009097">
    <property type="entry name" value="Cyclic_Pdiesterase"/>
</dbReference>
<dbReference type="Pfam" id="PF08643">
    <property type="entry name" value="DUF1776"/>
    <property type="match status" value="1"/>
</dbReference>
<gene>
    <name evidence="2" type="ORF">BD311DRAFT_812963</name>
</gene>
<evidence type="ECO:0000313" key="2">
    <source>
        <dbReference type="EMBL" id="TBU35462.1"/>
    </source>
</evidence>
<sequence>MPLLLPTIEQIEDYLENVEDLIVTSLSAATPDLGQVSDAIHRLWQDVLRHSPQAVPASFKGLGAFEVPPPPPPPPPPSSVWENTANWVADHPWTTAGIGIGVVGAGLLVGYASPRIHRRTRVGTRKHAAAASTDRRQVIGEFNGDCIVLGGDSPLGHPLILDLEKKGYIVITSVSTPEAVDEIESKCHGYVRALVLDPTEPEMIPFFLRSLASAMSRRFPITSAGDPHAPPSAHIYVHSVVSLLTLPSPALTPPPAPLEHLNLRTTYADYLQATHVVPLQLLQALLPLLRASPARARDALTNGLGKQSIVVCLPATDARVGLPFAAAQAMSAAATLRGVEVLRREIRAAAASGAGTEPADAMRNIKVTVVDVGAVGAAVGDATGEGLRTSVDEWTPAEQAAYGAAFGSILETDTGAPCGIRRQPSDVAAFVDTVVDVVSSGRKSTGGLTPAAARLGLGRLLEAVRGDRVVVGAGARTYAVAARLPAVLLDAVLNLPYLLISVRNALLPVAPHVVPAVPAPKAAPAPAPQQPPAAASEKTSERAAEGTDSEHEHEHEHDHNSSDAGSEADVESNEGYGSGVGESWQTDEPNHATSTPPQAISLWLVPHEKDAERIKTVMQHRPATPLHSPSSFPAFHPHITLATSPDAAALRAAIPPRQPAVPVRFKSVDVGDKYFMSVYVAVHSPAGSPLETLRAHLRAALGDAVVPPLAHLSLYYIDDADRAQRRLTVEELLRQLRVRGRWAGDSVVGSDSTVVLDCYGDRLANEEGDLDDNFHHLLDRVEGVEIWLIKCDGPVEGWEVMEKFSLVQ</sequence>
<feature type="compositionally biased region" description="Polar residues" evidence="1">
    <location>
        <begin position="583"/>
        <end position="597"/>
    </location>
</feature>
<dbReference type="EMBL" id="ML143386">
    <property type="protein sequence ID" value="TBU35462.1"/>
    <property type="molecule type" value="Genomic_DNA"/>
</dbReference>
<name>A0A4Q9N7W2_9APHY</name>
<dbReference type="GO" id="GO:0009187">
    <property type="term" value="P:cyclic nucleotide metabolic process"/>
    <property type="evidence" value="ECO:0007669"/>
    <property type="project" value="TreeGrafter"/>
</dbReference>
<evidence type="ECO:0008006" key="3">
    <source>
        <dbReference type="Google" id="ProtNLM"/>
    </source>
</evidence>
<protein>
    <recommendedName>
        <fullName evidence="3">2',3'-cyclic-nucleotide 3'-phosphodiesterase</fullName>
    </recommendedName>
</protein>
<dbReference type="SUPFAM" id="SSF51735">
    <property type="entry name" value="NAD(P)-binding Rossmann-fold domains"/>
    <property type="match status" value="1"/>
</dbReference>
<dbReference type="Proteomes" id="UP000292957">
    <property type="component" value="Unassembled WGS sequence"/>
</dbReference>
<organism evidence="2">
    <name type="scientific">Dichomitus squalens</name>
    <dbReference type="NCBI Taxonomy" id="114155"/>
    <lineage>
        <taxon>Eukaryota</taxon>
        <taxon>Fungi</taxon>
        <taxon>Dikarya</taxon>
        <taxon>Basidiomycota</taxon>
        <taxon>Agaricomycotina</taxon>
        <taxon>Agaricomycetes</taxon>
        <taxon>Polyporales</taxon>
        <taxon>Polyporaceae</taxon>
        <taxon>Dichomitus</taxon>
    </lineage>
</organism>
<dbReference type="Gene3D" id="3.90.1140.10">
    <property type="entry name" value="Cyclic phosphodiesterase"/>
    <property type="match status" value="1"/>
</dbReference>
<dbReference type="PANTHER" id="PTHR28141:SF1">
    <property type="entry name" value="2',3'-CYCLIC-NUCLEOTIDE 3'-PHOSPHODIESTERASE"/>
    <property type="match status" value="1"/>
</dbReference>
<feature type="region of interest" description="Disordered" evidence="1">
    <location>
        <begin position="520"/>
        <end position="597"/>
    </location>
</feature>
<proteinExistence type="predicted"/>
<dbReference type="PANTHER" id="PTHR28141">
    <property type="entry name" value="2',3'-CYCLIC-NUCLEOTIDE 3'-PHOSPHODIESTERASE"/>
    <property type="match status" value="1"/>
</dbReference>
<feature type="compositionally biased region" description="Pro residues" evidence="1">
    <location>
        <begin position="520"/>
        <end position="531"/>
    </location>
</feature>
<dbReference type="InterPro" id="IPR036291">
    <property type="entry name" value="NAD(P)-bd_dom_sf"/>
</dbReference>
<dbReference type="Gene3D" id="3.40.50.720">
    <property type="entry name" value="NAD(P)-binding Rossmann-like Domain"/>
    <property type="match status" value="1"/>
</dbReference>
<evidence type="ECO:0000256" key="1">
    <source>
        <dbReference type="SAM" id="MobiDB-lite"/>
    </source>
</evidence>
<dbReference type="SUPFAM" id="SSF55144">
    <property type="entry name" value="LigT-like"/>
    <property type="match status" value="1"/>
</dbReference>
<feature type="compositionally biased region" description="Pro residues" evidence="1">
    <location>
        <begin position="67"/>
        <end position="78"/>
    </location>
</feature>
<dbReference type="OrthoDB" id="5308060at2759"/>
<dbReference type="AlphaFoldDB" id="A0A4Q9N7W2"/>
<reference evidence="2" key="1">
    <citation type="submission" date="2019-01" db="EMBL/GenBank/DDBJ databases">
        <title>Draft genome sequences of three monokaryotic isolates of the white-rot basidiomycete fungus Dichomitus squalens.</title>
        <authorList>
            <consortium name="DOE Joint Genome Institute"/>
            <person name="Lopez S.C."/>
            <person name="Andreopoulos B."/>
            <person name="Pangilinan J."/>
            <person name="Lipzen A."/>
            <person name="Riley R."/>
            <person name="Ahrendt S."/>
            <person name="Ng V."/>
            <person name="Barry K."/>
            <person name="Daum C."/>
            <person name="Grigoriev I.V."/>
            <person name="Hilden K.S."/>
            <person name="Makela M.R."/>
            <person name="de Vries R.P."/>
        </authorList>
    </citation>
    <scope>NUCLEOTIDE SEQUENCE [LARGE SCALE GENOMIC DNA]</scope>
    <source>
        <strain evidence="2">OM18370.1</strain>
    </source>
</reference>
<feature type="compositionally biased region" description="Basic and acidic residues" evidence="1">
    <location>
        <begin position="538"/>
        <end position="561"/>
    </location>
</feature>
<accession>A0A4Q9N7W2</accession>
<feature type="region of interest" description="Disordered" evidence="1">
    <location>
        <begin position="61"/>
        <end position="80"/>
    </location>
</feature>
<dbReference type="InterPro" id="IPR012386">
    <property type="entry name" value="Cyclic-nucl_3Pdiesterase"/>
</dbReference>
<dbReference type="GO" id="GO:0004113">
    <property type="term" value="F:2',3'-cyclic-nucleotide 3'-phosphodiesterase activity"/>
    <property type="evidence" value="ECO:0007669"/>
    <property type="project" value="TreeGrafter"/>
</dbReference>